<sequence>MIYTKPPLPFMGNKKNMLKHIKQVLETMRADGVIDGESIFIDVFGGSGLVAHNIKQWYPRNQVLWNDYDNYQKRLDHIAQTESLRAWLYEKVRIY</sequence>
<proteinExistence type="predicted"/>
<name>A0A377J199_9HELI</name>
<evidence type="ECO:0000256" key="1">
    <source>
        <dbReference type="ARBA" id="ARBA00022603"/>
    </source>
</evidence>
<gene>
    <name evidence="4" type="primary">fokIM_1</name>
    <name evidence="4" type="ORF">NCTC12410_00049</name>
</gene>
<accession>A0A377J199</accession>
<dbReference type="GO" id="GO:0009007">
    <property type="term" value="F:site-specific DNA-methyltransferase (adenine-specific) activity"/>
    <property type="evidence" value="ECO:0007669"/>
    <property type="project" value="UniProtKB-EC"/>
</dbReference>
<dbReference type="EMBL" id="UGHV01000001">
    <property type="protein sequence ID" value="STO96240.1"/>
    <property type="molecule type" value="Genomic_DNA"/>
</dbReference>
<organism evidence="4 5">
    <name type="scientific">Helicobacter canis</name>
    <dbReference type="NCBI Taxonomy" id="29419"/>
    <lineage>
        <taxon>Bacteria</taxon>
        <taxon>Pseudomonadati</taxon>
        <taxon>Campylobacterota</taxon>
        <taxon>Epsilonproteobacteria</taxon>
        <taxon>Campylobacterales</taxon>
        <taxon>Helicobacteraceae</taxon>
        <taxon>Helicobacter</taxon>
    </lineage>
</organism>
<dbReference type="Proteomes" id="UP000254841">
    <property type="component" value="Unassembled WGS sequence"/>
</dbReference>
<dbReference type="RefSeq" id="WP_115010618.1">
    <property type="nucleotide sequence ID" value="NZ_UGHV01000001.1"/>
</dbReference>
<dbReference type="Gene3D" id="3.40.50.150">
    <property type="entry name" value="Vaccinia Virus protein VP39"/>
    <property type="match status" value="1"/>
</dbReference>
<dbReference type="AlphaFoldDB" id="A0A377J199"/>
<dbReference type="SUPFAM" id="SSF53335">
    <property type="entry name" value="S-adenosyl-L-methionine-dependent methyltransferases"/>
    <property type="match status" value="1"/>
</dbReference>
<dbReference type="GO" id="GO:0032259">
    <property type="term" value="P:methylation"/>
    <property type="evidence" value="ECO:0007669"/>
    <property type="project" value="UniProtKB-KW"/>
</dbReference>
<dbReference type="EC" id="2.1.1.72" evidence="4"/>
<evidence type="ECO:0000256" key="2">
    <source>
        <dbReference type="ARBA" id="ARBA00022679"/>
    </source>
</evidence>
<dbReference type="InterPro" id="IPR029063">
    <property type="entry name" value="SAM-dependent_MTases_sf"/>
</dbReference>
<evidence type="ECO:0000313" key="4">
    <source>
        <dbReference type="EMBL" id="STO96240.1"/>
    </source>
</evidence>
<evidence type="ECO:0000256" key="3">
    <source>
        <dbReference type="ARBA" id="ARBA00022691"/>
    </source>
</evidence>
<protein>
    <submittedName>
        <fullName evidence="4">Modification methylase FokI</fullName>
        <ecNumber evidence="4">2.1.1.72</ecNumber>
    </submittedName>
</protein>
<dbReference type="InterPro" id="IPR012327">
    <property type="entry name" value="MeTrfase_D12"/>
</dbReference>
<dbReference type="OrthoDB" id="9805629at2"/>
<dbReference type="Pfam" id="PF02086">
    <property type="entry name" value="MethyltransfD12"/>
    <property type="match status" value="1"/>
</dbReference>
<keyword evidence="2 4" id="KW-0808">Transferase</keyword>
<dbReference type="GO" id="GO:0009307">
    <property type="term" value="P:DNA restriction-modification system"/>
    <property type="evidence" value="ECO:0007669"/>
    <property type="project" value="InterPro"/>
</dbReference>
<keyword evidence="3" id="KW-0949">S-adenosyl-L-methionine</keyword>
<evidence type="ECO:0000313" key="5">
    <source>
        <dbReference type="Proteomes" id="UP000254841"/>
    </source>
</evidence>
<keyword evidence="1 4" id="KW-0489">Methyltransferase</keyword>
<reference evidence="4 5" key="1">
    <citation type="submission" date="2018-06" db="EMBL/GenBank/DDBJ databases">
        <authorList>
            <consortium name="Pathogen Informatics"/>
            <person name="Doyle S."/>
        </authorList>
    </citation>
    <scope>NUCLEOTIDE SEQUENCE [LARGE SCALE GENOMIC DNA]</scope>
    <source>
        <strain evidence="4 5">NCTC12410</strain>
    </source>
</reference>